<dbReference type="AlphaFoldDB" id="A0A9Q7ECW2"/>
<accession>A0A9Q7ECW2</accession>
<gene>
    <name evidence="1" type="ORF">I6I88_09950</name>
</gene>
<sequence length="184" mass="21834">MQEKRFEIKLLTIHWLDDTPEEVDLCAHGQVKVSIGDEIIVDQREKNNHWTLTAMAIHLLRTMEVNHIPEDLVGEHLIPCCGHHIDHLKDSTAVHIQGCFIGINYWVKHLDQYIQLTTTSNTVILIPRNEYIQEVLQFVDKVEEFYLNSKPKQTPDDSYDRIGYEMMWKEWKRRRNAWIDQNDN</sequence>
<organism evidence="1 2">
    <name type="scientific">Myroides odoratus</name>
    <name type="common">Flavobacterium odoratum</name>
    <dbReference type="NCBI Taxonomy" id="256"/>
    <lineage>
        <taxon>Bacteria</taxon>
        <taxon>Pseudomonadati</taxon>
        <taxon>Bacteroidota</taxon>
        <taxon>Flavobacteriia</taxon>
        <taxon>Flavobacteriales</taxon>
        <taxon>Flavobacteriaceae</taxon>
        <taxon>Myroides</taxon>
    </lineage>
</organism>
<dbReference type="GeneID" id="93527979"/>
<evidence type="ECO:0000313" key="1">
    <source>
        <dbReference type="EMBL" id="QQU02015.1"/>
    </source>
</evidence>
<name>A0A9Q7ECW2_MYROD</name>
<evidence type="ECO:0000313" key="2">
    <source>
        <dbReference type="Proteomes" id="UP000596202"/>
    </source>
</evidence>
<dbReference type="Proteomes" id="UP000596202">
    <property type="component" value="Chromosome"/>
</dbReference>
<dbReference type="OrthoDB" id="9429671at2"/>
<reference evidence="1 2" key="1">
    <citation type="submission" date="2021-01" db="EMBL/GenBank/DDBJ databases">
        <title>FDA dAtabase for Regulatory Grade micrObial Sequences (FDA-ARGOS): Supporting development and validation of Infectious Disease Dx tests.</title>
        <authorList>
            <person name="Sproer C."/>
            <person name="Gronow S."/>
            <person name="Severitt S."/>
            <person name="Schroder I."/>
            <person name="Tallon L."/>
            <person name="Sadzewicz L."/>
            <person name="Zhao X."/>
            <person name="Boylan J."/>
            <person name="Ott S."/>
            <person name="Bowen H."/>
            <person name="Vavikolanu K."/>
            <person name="Mehta A."/>
            <person name="Aluvathingal J."/>
            <person name="Nadendla S."/>
            <person name="Lowell S."/>
            <person name="Myers T."/>
            <person name="Yan Y."/>
            <person name="Sichtig H."/>
        </authorList>
    </citation>
    <scope>NUCLEOTIDE SEQUENCE [LARGE SCALE GENOMIC DNA]</scope>
    <source>
        <strain evidence="1 2">FDAARGOS_1131</strain>
    </source>
</reference>
<dbReference type="EMBL" id="CP068108">
    <property type="protein sequence ID" value="QQU02015.1"/>
    <property type="molecule type" value="Genomic_DNA"/>
</dbReference>
<protein>
    <submittedName>
        <fullName evidence="1">Uncharacterized protein</fullName>
    </submittedName>
</protein>
<dbReference type="RefSeq" id="WP_002985426.1">
    <property type="nucleotide sequence ID" value="NZ_CP068108.1"/>
</dbReference>
<proteinExistence type="predicted"/>